<organism evidence="2 3">
    <name type="scientific">Athelia psychrophila</name>
    <dbReference type="NCBI Taxonomy" id="1759441"/>
    <lineage>
        <taxon>Eukaryota</taxon>
        <taxon>Fungi</taxon>
        <taxon>Dikarya</taxon>
        <taxon>Basidiomycota</taxon>
        <taxon>Agaricomycotina</taxon>
        <taxon>Agaricomycetes</taxon>
        <taxon>Agaricomycetidae</taxon>
        <taxon>Atheliales</taxon>
        <taxon>Atheliaceae</taxon>
        <taxon>Athelia</taxon>
    </lineage>
</organism>
<protein>
    <submittedName>
        <fullName evidence="2">Uncharacterized protein</fullName>
    </submittedName>
</protein>
<sequence length="690" mass="74893">MNSRSGFSSDIGSSSFGQDDRTSTFGDYPPSTSSGNDYHFPSVHPGINPVGHTNPRTSTSAHPAQMTSDWQHNQHTLTNPTPIPPHSMDLSLGQLLVYPVVQNLHKNWAEASLRVSLALETQAALVKENLRLSNELREANRYISPALGQFESRTRTPSLAPSDSISMAPPPSIRIKHQPAIRPAHYPPEILWSLDDSKKDIDVGSSESNLSRPAMASALRHVDGTDLNDGEYSAIKATAHAIAHELNQLPIPRGRRLEGKSRTMKFYKKHMLQEWNQAVADAEAQQDVLMLCSAHWKAEHILQAALQAAHTSLTKKAGSSTKSKRSHSPSNTTSSSTRRKRSRSTSNATSGGSGNKRGRSDSTTDRAVQKLHTELPARHEPDMIRSETGTLNLVPNAKKGTLGVQHFGWRKPAQIHVSPATATPETTETLPTLVDPSYENLMYILSTEHPGLTNYNDAIDLLQALHANPTFTTGSPSPSFVAFLQRIEGSTPSPADDEDETNQTWGHHLFAGGMLTCTSVLDTWASIGSPLSARRLIAAALTTCRISRWLCKTHVPMITPAGYVSDNYLEEPAFKGKGKETELTPVMSGSTPHSASTAQVVPVSPRPSGTSQSNTGPGADIGDVKKLIELWHVVNLRKWILDHHLVAVPTAKKAALVEIICAATGEKRPSLDEARAVIETQGPRSKKPAA</sequence>
<feature type="region of interest" description="Disordered" evidence="1">
    <location>
        <begin position="670"/>
        <end position="690"/>
    </location>
</feature>
<feature type="compositionally biased region" description="Polar residues" evidence="1">
    <location>
        <begin position="607"/>
        <end position="616"/>
    </location>
</feature>
<proteinExistence type="predicted"/>
<dbReference type="STRING" id="436010.A0A167XNQ0"/>
<gene>
    <name evidence="2" type="ORF">FIBSPDRAFT_939523</name>
</gene>
<reference evidence="2 3" key="1">
    <citation type="journal article" date="2016" name="Mol. Biol. Evol.">
        <title>Comparative Genomics of Early-Diverging Mushroom-Forming Fungi Provides Insights into the Origins of Lignocellulose Decay Capabilities.</title>
        <authorList>
            <person name="Nagy L.G."/>
            <person name="Riley R."/>
            <person name="Tritt A."/>
            <person name="Adam C."/>
            <person name="Daum C."/>
            <person name="Floudas D."/>
            <person name="Sun H."/>
            <person name="Yadav J.S."/>
            <person name="Pangilinan J."/>
            <person name="Larsson K.H."/>
            <person name="Matsuura K."/>
            <person name="Barry K."/>
            <person name="Labutti K."/>
            <person name="Kuo R."/>
            <person name="Ohm R.A."/>
            <person name="Bhattacharya S.S."/>
            <person name="Shirouzu T."/>
            <person name="Yoshinaga Y."/>
            <person name="Martin F.M."/>
            <person name="Grigoriev I.V."/>
            <person name="Hibbett D.S."/>
        </authorList>
    </citation>
    <scope>NUCLEOTIDE SEQUENCE [LARGE SCALE GENOMIC DNA]</scope>
    <source>
        <strain evidence="2 3">CBS 109695</strain>
    </source>
</reference>
<dbReference type="OrthoDB" id="3227833at2759"/>
<accession>A0A167XNQ0</accession>
<feature type="region of interest" description="Disordered" evidence="1">
    <location>
        <begin position="1"/>
        <end position="68"/>
    </location>
</feature>
<evidence type="ECO:0000256" key="1">
    <source>
        <dbReference type="SAM" id="MobiDB-lite"/>
    </source>
</evidence>
<feature type="compositionally biased region" description="Polar residues" evidence="1">
    <location>
        <begin position="587"/>
        <end position="599"/>
    </location>
</feature>
<dbReference type="EMBL" id="KV417752">
    <property type="protein sequence ID" value="KZP07408.1"/>
    <property type="molecule type" value="Genomic_DNA"/>
</dbReference>
<feature type="compositionally biased region" description="Polar residues" evidence="1">
    <location>
        <begin position="54"/>
        <end position="68"/>
    </location>
</feature>
<dbReference type="AlphaFoldDB" id="A0A167XNQ0"/>
<dbReference type="Proteomes" id="UP000076532">
    <property type="component" value="Unassembled WGS sequence"/>
</dbReference>
<name>A0A167XNQ0_9AGAM</name>
<evidence type="ECO:0000313" key="2">
    <source>
        <dbReference type="EMBL" id="KZP07408.1"/>
    </source>
</evidence>
<feature type="region of interest" description="Disordered" evidence="1">
    <location>
        <begin position="313"/>
        <end position="366"/>
    </location>
</feature>
<evidence type="ECO:0000313" key="3">
    <source>
        <dbReference type="Proteomes" id="UP000076532"/>
    </source>
</evidence>
<keyword evidence="3" id="KW-1185">Reference proteome</keyword>
<feature type="compositionally biased region" description="Low complexity" evidence="1">
    <location>
        <begin position="1"/>
        <end position="17"/>
    </location>
</feature>
<feature type="region of interest" description="Disordered" evidence="1">
    <location>
        <begin position="581"/>
        <end position="619"/>
    </location>
</feature>